<feature type="region of interest" description="Disordered" evidence="2">
    <location>
        <begin position="703"/>
        <end position="735"/>
    </location>
</feature>
<keyword evidence="1" id="KW-0175">Coiled coil</keyword>
<feature type="compositionally biased region" description="Polar residues" evidence="2">
    <location>
        <begin position="618"/>
        <end position="648"/>
    </location>
</feature>
<reference evidence="4" key="1">
    <citation type="submission" date="2020-05" db="EMBL/GenBank/DDBJ databases">
        <authorList>
            <person name="Chiriac C."/>
            <person name="Salcher M."/>
            <person name="Ghai R."/>
            <person name="Kavagutti S V."/>
        </authorList>
    </citation>
    <scope>NUCLEOTIDE SEQUENCE</scope>
</reference>
<feature type="compositionally biased region" description="Basic and acidic residues" evidence="2">
    <location>
        <begin position="441"/>
        <end position="451"/>
    </location>
</feature>
<feature type="region of interest" description="Disordered" evidence="2">
    <location>
        <begin position="612"/>
        <end position="685"/>
    </location>
</feature>
<evidence type="ECO:0000256" key="2">
    <source>
        <dbReference type="SAM" id="MobiDB-lite"/>
    </source>
</evidence>
<feature type="compositionally biased region" description="Low complexity" evidence="2">
    <location>
        <begin position="703"/>
        <end position="715"/>
    </location>
</feature>
<evidence type="ECO:0000313" key="4">
    <source>
        <dbReference type="EMBL" id="CAB4195779.1"/>
    </source>
</evidence>
<organism evidence="4">
    <name type="scientific">uncultured Caudovirales phage</name>
    <dbReference type="NCBI Taxonomy" id="2100421"/>
    <lineage>
        <taxon>Viruses</taxon>
        <taxon>Duplodnaviria</taxon>
        <taxon>Heunggongvirae</taxon>
        <taxon>Uroviricota</taxon>
        <taxon>Caudoviricetes</taxon>
        <taxon>Peduoviridae</taxon>
        <taxon>Maltschvirus</taxon>
        <taxon>Maltschvirus maltsch</taxon>
    </lineage>
</organism>
<feature type="compositionally biased region" description="Polar residues" evidence="2">
    <location>
        <begin position="452"/>
        <end position="462"/>
    </location>
</feature>
<name>A0A6J5RFJ9_9CAUD</name>
<feature type="compositionally biased region" description="Acidic residues" evidence="2">
    <location>
        <begin position="11"/>
        <end position="22"/>
    </location>
</feature>
<protein>
    <recommendedName>
        <fullName evidence="3">Large polyvalent protein associated domain-containing protein</fullName>
    </recommendedName>
</protein>
<evidence type="ECO:0000256" key="1">
    <source>
        <dbReference type="SAM" id="Coils"/>
    </source>
</evidence>
<accession>A0A6J5RFJ9</accession>
<feature type="compositionally biased region" description="Low complexity" evidence="2">
    <location>
        <begin position="668"/>
        <end position="685"/>
    </location>
</feature>
<dbReference type="EMBL" id="LR797250">
    <property type="protein sequence ID" value="CAB4195779.1"/>
    <property type="molecule type" value="Genomic_DNA"/>
</dbReference>
<sequence>MSPLRLGSPDMGDDPFSTDEEEGRGNRFFLDARTAMRRDVMGQSAQQPTAPAAPVNFGGSLFAGIAELQSKLEPQKPAAVKQGRSPAEPAPAPKLGGSLFDSIDAMRVPAPVEQEKPTSNSFARGLQSGGIDSAKETVVGAKALLADTVGAKDTATAAFGKYKEMQDEKQKDAQAYESFTNVMDPASKDATFGKFLGYWGGYALGQAAQTVATAVAGAAVGSAAGPVGMAGGAIAGVFERGAAQAGIKAMIKSKLEDQVATEIVKHTAKGLAKDEAEKLAYQAAAKSVFRELGAAAAVTGQNVAMEGASIYGEAREEAEKRGEKVDLGRVWTGTILAAATESAMDIVGIKGMQKAFGGGNLFKNVAVESFKGGLREGTTEAIQTGFERYGASKDLTSAEARRDYVDSAAAGAVGGVLFGGVKGTLKTVRADQDERVKKTIEDAHNSFKKPDQQTGEQGSAPINSAGFVAEPLEQVQAQVDAVREGRKNAVVTGLEEADQVNAEGLQKFQITDPKTGHIAVVFGTDEKLGEQVQARVNEIGLKPAMGEVLGYVEPTNTAEPKEGLVSVQQNDNATGQILQEQAVSPENVANIPAIPDTTTNVTDLGSVLEQRAEGATADQVQPSIAAQTTQQPAIGVAQQSAAVPTPENTAAALTDQTPTATSQVLEDQAAPTQPTAATATATATTPTLQPAVQPTLDAAAQAVATPGSAAAPSAPVEKKAAATKSTQSAQPTDTTKSWVIRNKATGEVVMETFDKAKVDALNTQKYEAVPALQHLQELNEKQKKVQPKPKAAERRKEAMEIWEDNDDGTVAHVAFAKLSKQSQDDWIEATSPEAGEKAYATPEFHDKIVEREAKNARAERVNAKATENKKDIEADFRRKDQQTERDFTYASIKTIDDLNRAVQPALAEGESFKASRVPIGNLVGKVPGISLIQRTADLFGKKVVFFQAEPGSADFFDGAVIPGSSTIFVNVNTSRPHLRVFGHELVHALRNSDPRTYRRLVNNLLPMIDDVGLLEYAIKQSTMGVKNQDKILEEAIGDIVGDRFGEPEFWKMIAEENPTMFKQLADIIMKFIDDTLAKLKGKQSLGSETLINDLTSARQQIAKIVSEYQTQQAQEVSQSQQSEQQVPDFKRVELNETKGFYSALERAFVNPKISLDKTGATSGQQWKAWLNSKKSEMGVKPEEIEWVGINDWFDLNAEEKLTSDQVKQWVAGNRVNVNDVLLRSYGETEMASVAEFIEPDQDTLREFVREQIDSGSVMDDDASGVSPDDMTSGALRQWISENYGWNNFMRQQRRMSERFQQGRIDKMTRPKHGGGSLVLEGGKNYAELVLFDPTIESYARGDDTHFGDVTRGQAIGWLRMNERKDAFGNDVLFIEEIQSKRAQDARKGETVPDAPFMKKTESWTALLLKRAIAYAQQRGIGQIAWTTGEQQNTRYAFPGDELVYVKEKGKDTVTLTVMDGGREIRTVNNIPLASMSAYVGERAAERINANEGVQLDNDIEASGSLKGDDLKVMEANLQPYYNTTVPSVAKKIIEKFDGKVEVMNVTGTGQQLGFVITPKLHEMVAQDGFPMFSRKQYAAQFDDLPQSVQDMAIAKGHYSPPTIKERLEALRPNMWKRVVQGTFDRFRSVKDISLKAYMMLRMSTTVDGAVEGLLHYGQVFNDDGALNLKKGTKGLLEILKPVGNETDRFLLWIAANRAGKLKEQDKERFFTQAEIDALRRLNLGTMKNGKARAAIYAETLVEMNQLNKSVLDIARTNGLINDEAYKRFADDIWYIPFYRQMGEDGSLSAAQSSSGSVGQYLSKKLKGSERQLNDLMENVLMNWSHILSASMKNAAAVETLTAAQQLQGIVTKLVRVDGKIGVDAAGNAYPLKYAVKVMEKGQDSYYNIDDEFLLASLDAVANIPSYGFWTNTAREFKTALTRFISLSPTFKINNLIRDSIQSVGLSELKPNPIMNTIQGWRAYKDERAEALIGGGMFAMGNAYDGDRASNVKRLVRMGVDKADILTTKEKTEAWFRKVGDQYDEISDRFENATRLALYQQLRANKATHLEAAYAARDLQDFSLQGNFSAIRYASMVLPYFNARLQGMYKLGRDGFDPVIATVSGKATDSQRQQAAKFSLTLTAVTSLGLVLYLSQKDDDDWKKREDWDRDAFFWFKIPGTQRAVRIPKPFEMGAFATIVERFTEQLVDPSVEGKVFGKRLLAVLHDNLAINPVPQIVRPLYDIARNKDGFTDRPIESMSAERLSPENRINAGTSSAGVGLGKLNSMFAEFASTVTGGAVTANSMKISPIQYDYMLRGYLGWVGTGILTTSNLATAPFKEGSRPDMKIDNMLVVGNYVKSMPQSQSRYVTSFYENAKQISTAVADYKSFVDAGKAEQAMEVFEAKRDQIALSKLYTRVTERMSEIQKRVLRINEDKEMPGDQKRFEMDRLGQLRVELAKTVEGVRIAKSRGE</sequence>
<feature type="domain" description="Large polyvalent protein associated" evidence="3">
    <location>
        <begin position="2138"/>
        <end position="2332"/>
    </location>
</feature>
<evidence type="ECO:0000259" key="3">
    <source>
        <dbReference type="Pfam" id="PF18857"/>
    </source>
</evidence>
<dbReference type="InterPro" id="IPR040561">
    <property type="entry name" value="LPD38"/>
</dbReference>
<proteinExistence type="predicted"/>
<feature type="region of interest" description="Disordered" evidence="2">
    <location>
        <begin position="1"/>
        <end position="26"/>
    </location>
</feature>
<gene>
    <name evidence="4" type="ORF">UFOVP1298_41</name>
</gene>
<feature type="region of interest" description="Disordered" evidence="2">
    <location>
        <begin position="73"/>
        <end position="94"/>
    </location>
</feature>
<feature type="coiled-coil region" evidence="1">
    <location>
        <begin position="848"/>
        <end position="882"/>
    </location>
</feature>
<feature type="region of interest" description="Disordered" evidence="2">
    <location>
        <begin position="441"/>
        <end position="463"/>
    </location>
</feature>
<dbReference type="Pfam" id="PF18857">
    <property type="entry name" value="LPD38"/>
    <property type="match status" value="1"/>
</dbReference>
<feature type="compositionally biased region" description="Polar residues" evidence="2">
    <location>
        <begin position="654"/>
        <end position="665"/>
    </location>
</feature>